<keyword evidence="1" id="KW-0378">Hydrolase</keyword>
<comment type="caution">
    <text evidence="3">The sequence shown here is derived from an EMBL/GenBank/DDBJ whole genome shotgun (WGS) entry which is preliminary data.</text>
</comment>
<evidence type="ECO:0000313" key="4">
    <source>
        <dbReference type="Proteomes" id="UP000179233"/>
    </source>
</evidence>
<evidence type="ECO:0000256" key="2">
    <source>
        <dbReference type="SAM" id="Phobius"/>
    </source>
</evidence>
<dbReference type="Gene3D" id="2.40.260.10">
    <property type="entry name" value="Sortase"/>
    <property type="match status" value="1"/>
</dbReference>
<dbReference type="Pfam" id="PF04203">
    <property type="entry name" value="Sortase"/>
    <property type="match status" value="1"/>
</dbReference>
<keyword evidence="2" id="KW-0472">Membrane</keyword>
<keyword evidence="2" id="KW-0812">Transmembrane</keyword>
<dbReference type="InterPro" id="IPR023365">
    <property type="entry name" value="Sortase_dom-sf"/>
</dbReference>
<sequence length="221" mass="25203">MRLSGTLFKQAPSRLSLIVTTAGLFLWFVALILVTIPFWPQVWYRLRPQTSQQLAGVLVEGAGISANSVASESATEKTRTLPPFDPSLPRENGVTIIKIGVSTQIREGKDPYAVLREGVWRVPEFGTPEFAKRPMILAAHRFGYLDWSQQFRVRNSFFNLPKLKQGDSVEVIWNQRKYTYEIAGSYEGEQITDYSPDLILYTCKLFNSPVRIFYYANLREA</sequence>
<dbReference type="InterPro" id="IPR005754">
    <property type="entry name" value="Sortase"/>
</dbReference>
<evidence type="ECO:0000313" key="3">
    <source>
        <dbReference type="EMBL" id="OGY18662.1"/>
    </source>
</evidence>
<evidence type="ECO:0008006" key="5">
    <source>
        <dbReference type="Google" id="ProtNLM"/>
    </source>
</evidence>
<evidence type="ECO:0000256" key="1">
    <source>
        <dbReference type="ARBA" id="ARBA00022801"/>
    </source>
</evidence>
<feature type="transmembrane region" description="Helical" evidence="2">
    <location>
        <begin position="15"/>
        <end position="39"/>
    </location>
</feature>
<dbReference type="EMBL" id="MHCJ01000003">
    <property type="protein sequence ID" value="OGY18662.1"/>
    <property type="molecule type" value="Genomic_DNA"/>
</dbReference>
<name>A0A1G1VTF1_9BACT</name>
<proteinExistence type="predicted"/>
<dbReference type="AlphaFoldDB" id="A0A1G1VTF1"/>
<keyword evidence="2" id="KW-1133">Transmembrane helix</keyword>
<accession>A0A1G1VTF1</accession>
<gene>
    <name evidence="3" type="ORF">A2786_04145</name>
</gene>
<reference evidence="3 4" key="1">
    <citation type="journal article" date="2016" name="Nat. Commun.">
        <title>Thousands of microbial genomes shed light on interconnected biogeochemical processes in an aquifer system.</title>
        <authorList>
            <person name="Anantharaman K."/>
            <person name="Brown C.T."/>
            <person name="Hug L.A."/>
            <person name="Sharon I."/>
            <person name="Castelle C.J."/>
            <person name="Probst A.J."/>
            <person name="Thomas B.C."/>
            <person name="Singh A."/>
            <person name="Wilkins M.J."/>
            <person name="Karaoz U."/>
            <person name="Brodie E.L."/>
            <person name="Williams K.H."/>
            <person name="Hubbard S.S."/>
            <person name="Banfield J.F."/>
        </authorList>
    </citation>
    <scope>NUCLEOTIDE SEQUENCE [LARGE SCALE GENOMIC DNA]</scope>
</reference>
<dbReference type="CDD" id="cd00004">
    <property type="entry name" value="Sortase"/>
    <property type="match status" value="1"/>
</dbReference>
<protein>
    <recommendedName>
        <fullName evidence="5">Sortase</fullName>
    </recommendedName>
</protein>
<dbReference type="SUPFAM" id="SSF63817">
    <property type="entry name" value="Sortase"/>
    <property type="match status" value="1"/>
</dbReference>
<organism evidence="3 4">
    <name type="scientific">Candidatus Chisholmbacteria bacterium RIFCSPHIGHO2_01_FULL_52_32</name>
    <dbReference type="NCBI Taxonomy" id="1797591"/>
    <lineage>
        <taxon>Bacteria</taxon>
        <taxon>Candidatus Chisholmiibacteriota</taxon>
    </lineage>
</organism>
<dbReference type="GO" id="GO:0016787">
    <property type="term" value="F:hydrolase activity"/>
    <property type="evidence" value="ECO:0007669"/>
    <property type="project" value="UniProtKB-KW"/>
</dbReference>
<dbReference type="Proteomes" id="UP000179233">
    <property type="component" value="Unassembled WGS sequence"/>
</dbReference>